<sequence>MGGSKIFDPPPKYSLLGGSKIFDPAPKYNLCFVCSVVLNMLLVVYLFVGDTKWMPSWSRMAAMEAEAVAAESCSGHGRAYLDGLLVDGMPVCECNTCFGGPDCSQISPDCPADVDSGNPLFLEPFWMQNAASGALLVSGWHRMSYSYNDHSSVSGELEKHIRKLHSIVGNAVTEGRFIVFGTGSTQLLNAAVHSLSLANLSSRAGVVTTKPFYPAYKTQTDFFRSVDYKFLGDTSMWKNSTDGNVSIIEFVTSPNNPDGLLKQAVVKGPHAKAINDHAYLWPHYTAIPAPADEDLMIFTLSKLTGHAGSRFGWALIKDEAVYDAMSTYASQNSFGVSHDTQLVALKLLKFVVQGKGREIFDFGFETMRNRWEILSKTLSVTSRFSIQEIEPQYCSFYQKVRDPSPAYAWFKCEREEDEDCYTVLRAAGIITRAGTLFGADSRYVRLSLIKTQDDFDLLIRKLNILVSEEDGAKTM</sequence>
<evidence type="ECO:0000313" key="2">
    <source>
        <dbReference type="Proteomes" id="UP000828048"/>
    </source>
</evidence>
<accession>A0ACB7X4T7</accession>
<reference evidence="1 2" key="1">
    <citation type="journal article" date="2021" name="Hortic Res">
        <title>High-quality reference genome and annotation aids understanding of berry development for evergreen blueberry (Vaccinium darrowii).</title>
        <authorList>
            <person name="Yu J."/>
            <person name="Hulse-Kemp A.M."/>
            <person name="Babiker E."/>
            <person name="Staton M."/>
        </authorList>
    </citation>
    <scope>NUCLEOTIDE SEQUENCE [LARGE SCALE GENOMIC DNA]</scope>
    <source>
        <strain evidence="2">cv. NJ 8807/NJ 8810</strain>
        <tissue evidence="1">Young leaf</tissue>
    </source>
</reference>
<evidence type="ECO:0000313" key="1">
    <source>
        <dbReference type="EMBL" id="KAH7835793.1"/>
    </source>
</evidence>
<organism evidence="1 2">
    <name type="scientific">Vaccinium darrowii</name>
    <dbReference type="NCBI Taxonomy" id="229202"/>
    <lineage>
        <taxon>Eukaryota</taxon>
        <taxon>Viridiplantae</taxon>
        <taxon>Streptophyta</taxon>
        <taxon>Embryophyta</taxon>
        <taxon>Tracheophyta</taxon>
        <taxon>Spermatophyta</taxon>
        <taxon>Magnoliopsida</taxon>
        <taxon>eudicotyledons</taxon>
        <taxon>Gunneridae</taxon>
        <taxon>Pentapetalae</taxon>
        <taxon>asterids</taxon>
        <taxon>Ericales</taxon>
        <taxon>Ericaceae</taxon>
        <taxon>Vaccinioideae</taxon>
        <taxon>Vaccinieae</taxon>
        <taxon>Vaccinium</taxon>
    </lineage>
</organism>
<name>A0ACB7X4T7_9ERIC</name>
<dbReference type="EMBL" id="CM037152">
    <property type="protein sequence ID" value="KAH7835793.1"/>
    <property type="molecule type" value="Genomic_DNA"/>
</dbReference>
<proteinExistence type="predicted"/>
<gene>
    <name evidence="1" type="ORF">Vadar_029906</name>
</gene>
<keyword evidence="2" id="KW-1185">Reference proteome</keyword>
<comment type="caution">
    <text evidence="1">The sequence shown here is derived from an EMBL/GenBank/DDBJ whole genome shotgun (WGS) entry which is preliminary data.</text>
</comment>
<dbReference type="Proteomes" id="UP000828048">
    <property type="component" value="Chromosome 2"/>
</dbReference>
<protein>
    <submittedName>
        <fullName evidence="1">Uncharacterized protein</fullName>
    </submittedName>
</protein>